<evidence type="ECO:0000313" key="4">
    <source>
        <dbReference type="EMBL" id="KKL25278.1"/>
    </source>
</evidence>
<keyword evidence="2" id="KW-0732">Signal</keyword>
<dbReference type="SUPFAM" id="SSF88713">
    <property type="entry name" value="Glycoside hydrolase/deacetylase"/>
    <property type="match status" value="1"/>
</dbReference>
<dbReference type="EMBL" id="LAZR01036276">
    <property type="protein sequence ID" value="KKL25278.1"/>
    <property type="molecule type" value="Genomic_DNA"/>
</dbReference>
<dbReference type="GO" id="GO:0016810">
    <property type="term" value="F:hydrolase activity, acting on carbon-nitrogen (but not peptide) bonds"/>
    <property type="evidence" value="ECO:0007669"/>
    <property type="project" value="InterPro"/>
</dbReference>
<comment type="subcellular location">
    <subcellularLocation>
        <location evidence="1">Secreted</location>
    </subcellularLocation>
</comment>
<evidence type="ECO:0000256" key="2">
    <source>
        <dbReference type="ARBA" id="ARBA00022729"/>
    </source>
</evidence>
<dbReference type="InterPro" id="IPR051398">
    <property type="entry name" value="Polysacch_Deacetylase"/>
</dbReference>
<feature type="domain" description="NodB homology" evidence="3">
    <location>
        <begin position="75"/>
        <end position="155"/>
    </location>
</feature>
<evidence type="ECO:0000259" key="3">
    <source>
        <dbReference type="PROSITE" id="PS51677"/>
    </source>
</evidence>
<sequence length="155" mass="18093">MVQMYSKHLSKDAFVIFLFHGVIEKDDYEFRNSGRKHLQAGYFRGILKDLLEYGSPITMDDVVSINKQEKRLPHNLFAITFDDGFENNYSVAVPILKELKIPATFYITTDFVSRNQMSWIDRIEYCLNKIKAGKEVRIDALNYERLGKTKGIRCK</sequence>
<organism evidence="4">
    <name type="scientific">marine sediment metagenome</name>
    <dbReference type="NCBI Taxonomy" id="412755"/>
    <lineage>
        <taxon>unclassified sequences</taxon>
        <taxon>metagenomes</taxon>
        <taxon>ecological metagenomes</taxon>
    </lineage>
</organism>
<reference evidence="4" key="1">
    <citation type="journal article" date="2015" name="Nature">
        <title>Complex archaea that bridge the gap between prokaryotes and eukaryotes.</title>
        <authorList>
            <person name="Spang A."/>
            <person name="Saw J.H."/>
            <person name="Jorgensen S.L."/>
            <person name="Zaremba-Niedzwiedzka K."/>
            <person name="Martijn J."/>
            <person name="Lind A.E."/>
            <person name="van Eijk R."/>
            <person name="Schleper C."/>
            <person name="Guy L."/>
            <person name="Ettema T.J."/>
        </authorList>
    </citation>
    <scope>NUCLEOTIDE SEQUENCE</scope>
</reference>
<dbReference type="PANTHER" id="PTHR34216:SF3">
    <property type="entry name" value="POLY-BETA-1,6-N-ACETYL-D-GLUCOSAMINE N-DEACETYLASE"/>
    <property type="match status" value="1"/>
</dbReference>
<dbReference type="Pfam" id="PF01522">
    <property type="entry name" value="Polysacc_deac_1"/>
    <property type="match status" value="1"/>
</dbReference>
<gene>
    <name evidence="4" type="ORF">LCGC14_2406910</name>
</gene>
<dbReference type="Gene3D" id="3.20.20.370">
    <property type="entry name" value="Glycoside hydrolase/deacetylase"/>
    <property type="match status" value="1"/>
</dbReference>
<dbReference type="InterPro" id="IPR002509">
    <property type="entry name" value="NODB_dom"/>
</dbReference>
<name>A0A0F9EN56_9ZZZZ</name>
<protein>
    <recommendedName>
        <fullName evidence="3">NodB homology domain-containing protein</fullName>
    </recommendedName>
</protein>
<dbReference type="GO" id="GO:0005975">
    <property type="term" value="P:carbohydrate metabolic process"/>
    <property type="evidence" value="ECO:0007669"/>
    <property type="project" value="InterPro"/>
</dbReference>
<accession>A0A0F9EN56</accession>
<dbReference type="GO" id="GO:0005576">
    <property type="term" value="C:extracellular region"/>
    <property type="evidence" value="ECO:0007669"/>
    <property type="project" value="UniProtKB-SubCell"/>
</dbReference>
<dbReference type="AlphaFoldDB" id="A0A0F9EN56"/>
<dbReference type="PANTHER" id="PTHR34216">
    <property type="match status" value="1"/>
</dbReference>
<comment type="caution">
    <text evidence="4">The sequence shown here is derived from an EMBL/GenBank/DDBJ whole genome shotgun (WGS) entry which is preliminary data.</text>
</comment>
<proteinExistence type="predicted"/>
<dbReference type="CDD" id="cd10918">
    <property type="entry name" value="CE4_NodB_like_5s_6s"/>
    <property type="match status" value="1"/>
</dbReference>
<dbReference type="PROSITE" id="PS51677">
    <property type="entry name" value="NODB"/>
    <property type="match status" value="1"/>
</dbReference>
<evidence type="ECO:0000256" key="1">
    <source>
        <dbReference type="ARBA" id="ARBA00004613"/>
    </source>
</evidence>
<dbReference type="InterPro" id="IPR011330">
    <property type="entry name" value="Glyco_hydro/deAcase_b/a-brl"/>
</dbReference>